<gene>
    <name evidence="1" type="ORF">AVDCRST_MAG67-2922</name>
</gene>
<accession>A0A6J4T4G3</accession>
<dbReference type="AlphaFoldDB" id="A0A6J4T4G3"/>
<name>A0A6J4T4G3_9ACTN</name>
<protein>
    <submittedName>
        <fullName evidence="1">Uncharacterized protein</fullName>
    </submittedName>
</protein>
<proteinExistence type="predicted"/>
<reference evidence="1" key="1">
    <citation type="submission" date="2020-02" db="EMBL/GenBank/DDBJ databases">
        <authorList>
            <person name="Meier V. D."/>
        </authorList>
    </citation>
    <scope>NUCLEOTIDE SEQUENCE</scope>
    <source>
        <strain evidence="1">AVDCRST_MAG67</strain>
    </source>
</reference>
<dbReference type="EMBL" id="CADCVQ010000119">
    <property type="protein sequence ID" value="CAA9513148.1"/>
    <property type="molecule type" value="Genomic_DNA"/>
</dbReference>
<evidence type="ECO:0000313" key="1">
    <source>
        <dbReference type="EMBL" id="CAA9513148.1"/>
    </source>
</evidence>
<organism evidence="1">
    <name type="scientific">uncultured Solirubrobacteraceae bacterium</name>
    <dbReference type="NCBI Taxonomy" id="1162706"/>
    <lineage>
        <taxon>Bacteria</taxon>
        <taxon>Bacillati</taxon>
        <taxon>Actinomycetota</taxon>
        <taxon>Thermoleophilia</taxon>
        <taxon>Solirubrobacterales</taxon>
        <taxon>Solirubrobacteraceae</taxon>
        <taxon>environmental samples</taxon>
    </lineage>
</organism>
<sequence length="137" mass="15134">MSIPRPPSGAPPPAVAELGGQRLDLVVLARGVCDRYHAHYPDEQERYGEAGRDWCRHDNQWLLSWAVGDVLGVTDLDEQARWLARVLRGRNFPIDRLAHDLRLAGDVVLERLAPQQGTALADVLRRAALAVDALTVA</sequence>